<protein>
    <submittedName>
        <fullName evidence="1">Uncharacterized protein</fullName>
    </submittedName>
</protein>
<gene>
    <name evidence="1" type="ORF">ABVK25_011314</name>
</gene>
<evidence type="ECO:0000313" key="1">
    <source>
        <dbReference type="EMBL" id="KAL2047813.1"/>
    </source>
</evidence>
<sequence>MYHPKHAILSAGLSASSNLNLALQYIRKIFPTPESACKFFPSARFDMPKLLIHNEDRLIRLHELRTANFAPVVRHTRQFLLKPIFLWQSHLSVVSIKCHNIAHRIHGLVKNKAECILPALSLVLWLGNKFTNLAHGGDRPSGRISGLGIVIFVVVEEGFVSLPVVVFELEVLHAGGWVGGAIGSAVAGCCV</sequence>
<keyword evidence="2" id="KW-1185">Reference proteome</keyword>
<dbReference type="Proteomes" id="UP001590951">
    <property type="component" value="Unassembled WGS sequence"/>
</dbReference>
<reference evidence="1 2" key="1">
    <citation type="submission" date="2024-09" db="EMBL/GenBank/DDBJ databases">
        <title>Rethinking Asexuality: The Enigmatic Case of Functional Sexual Genes in Lepraria (Stereocaulaceae).</title>
        <authorList>
            <person name="Doellman M."/>
            <person name="Sun Y."/>
            <person name="Barcenas-Pena A."/>
            <person name="Lumbsch H.T."/>
            <person name="Grewe F."/>
        </authorList>
    </citation>
    <scope>NUCLEOTIDE SEQUENCE [LARGE SCALE GENOMIC DNA]</scope>
    <source>
        <strain evidence="1 2">Grewe 0041</strain>
    </source>
</reference>
<organism evidence="1 2">
    <name type="scientific">Lepraria finkii</name>
    <dbReference type="NCBI Taxonomy" id="1340010"/>
    <lineage>
        <taxon>Eukaryota</taxon>
        <taxon>Fungi</taxon>
        <taxon>Dikarya</taxon>
        <taxon>Ascomycota</taxon>
        <taxon>Pezizomycotina</taxon>
        <taxon>Lecanoromycetes</taxon>
        <taxon>OSLEUM clade</taxon>
        <taxon>Lecanoromycetidae</taxon>
        <taxon>Lecanorales</taxon>
        <taxon>Lecanorineae</taxon>
        <taxon>Stereocaulaceae</taxon>
        <taxon>Lepraria</taxon>
    </lineage>
</organism>
<accession>A0ABR4AWE5</accession>
<evidence type="ECO:0000313" key="2">
    <source>
        <dbReference type="Proteomes" id="UP001590951"/>
    </source>
</evidence>
<proteinExistence type="predicted"/>
<name>A0ABR4AWE5_9LECA</name>
<comment type="caution">
    <text evidence="1">The sequence shown here is derived from an EMBL/GenBank/DDBJ whole genome shotgun (WGS) entry which is preliminary data.</text>
</comment>
<dbReference type="EMBL" id="JBHFEH010000093">
    <property type="protein sequence ID" value="KAL2047813.1"/>
    <property type="molecule type" value="Genomic_DNA"/>
</dbReference>